<reference evidence="4" key="1">
    <citation type="journal article" date="2013" name="Nat. Genet.">
        <title>The duck genome and transcriptome provide insight into an avian influenza virus reservoir species.</title>
        <authorList>
            <person name="Huang Y."/>
            <person name="Li Y."/>
            <person name="Burt D.W."/>
            <person name="Chen H."/>
            <person name="Zhang Y."/>
            <person name="Qian W."/>
            <person name="Kim H."/>
            <person name="Gan S."/>
            <person name="Zhao Y."/>
            <person name="Li J."/>
            <person name="Yi K."/>
            <person name="Feng H."/>
            <person name="Zhu P."/>
            <person name="Li B."/>
            <person name="Liu Q."/>
            <person name="Fairley S."/>
            <person name="Magor K.E."/>
            <person name="Du Z."/>
            <person name="Hu X."/>
            <person name="Goodman L."/>
            <person name="Tafer H."/>
            <person name="Vignal A."/>
            <person name="Lee T."/>
            <person name="Kim K.W."/>
            <person name="Sheng Z."/>
            <person name="An Y."/>
            <person name="Searle S."/>
            <person name="Herrero J."/>
            <person name="Groenen M.A."/>
            <person name="Crooijmans R.P."/>
            <person name="Faraut T."/>
            <person name="Cai Q."/>
            <person name="Webster R.G."/>
            <person name="Aldridge J.R."/>
            <person name="Warren W.C."/>
            <person name="Bartschat S."/>
            <person name="Kehr S."/>
            <person name="Marz M."/>
            <person name="Stadler P.F."/>
            <person name="Smith J."/>
            <person name="Kraus R.H."/>
            <person name="Zhao Y."/>
            <person name="Ren L."/>
            <person name="Fei J."/>
            <person name="Morisson M."/>
            <person name="Kaiser P."/>
            <person name="Griffin D.K."/>
            <person name="Rao M."/>
            <person name="Pitel F."/>
            <person name="Wang J."/>
            <person name="Li N."/>
        </authorList>
    </citation>
    <scope>NUCLEOTIDE SEQUENCE [LARGE SCALE GENOMIC DNA]</scope>
</reference>
<feature type="chain" id="PRO_5004342868" evidence="2">
    <location>
        <begin position="24"/>
        <end position="185"/>
    </location>
</feature>
<name>R0JU44_ANAPL</name>
<protein>
    <submittedName>
        <fullName evidence="3">Uncharacterized protein</fullName>
    </submittedName>
</protein>
<feature type="compositionally biased region" description="Basic and acidic residues" evidence="1">
    <location>
        <begin position="106"/>
        <end position="118"/>
    </location>
</feature>
<dbReference type="AlphaFoldDB" id="R0JU44"/>
<dbReference type="Proteomes" id="UP000296049">
    <property type="component" value="Unassembled WGS sequence"/>
</dbReference>
<sequence>MSTLLLRAFLPLLLLAWLPAGLTQQHLVPSVRINVSELSWQRLLQMVSNCTDQTMKQSVDQIKNMMKKVEIVEIRMLYGEKHSAVGSMNETKTATCTCEMSNTTGVKDETNKTQHELGPETSPTSSPEHKTYEGKSESKHVEEMSQLSTPQNEEVMYAKLKFEKTETKPAPASEVVYAEIKSQQK</sequence>
<organism evidence="3 4">
    <name type="scientific">Anas platyrhynchos</name>
    <name type="common">Mallard</name>
    <name type="synonym">Anas boschas</name>
    <dbReference type="NCBI Taxonomy" id="8839"/>
    <lineage>
        <taxon>Eukaryota</taxon>
        <taxon>Metazoa</taxon>
        <taxon>Chordata</taxon>
        <taxon>Craniata</taxon>
        <taxon>Vertebrata</taxon>
        <taxon>Euteleostomi</taxon>
        <taxon>Archelosauria</taxon>
        <taxon>Archosauria</taxon>
        <taxon>Dinosauria</taxon>
        <taxon>Saurischia</taxon>
        <taxon>Theropoda</taxon>
        <taxon>Coelurosauria</taxon>
        <taxon>Aves</taxon>
        <taxon>Neognathae</taxon>
        <taxon>Galloanserae</taxon>
        <taxon>Anseriformes</taxon>
        <taxon>Anatidae</taxon>
        <taxon>Anatinae</taxon>
        <taxon>Anas</taxon>
    </lineage>
</organism>
<evidence type="ECO:0000313" key="3">
    <source>
        <dbReference type="EMBL" id="EOB00991.1"/>
    </source>
</evidence>
<keyword evidence="2" id="KW-0732">Signal</keyword>
<accession>R0JU44</accession>
<gene>
    <name evidence="3" type="ORF">Anapl_00337</name>
</gene>
<evidence type="ECO:0000313" key="4">
    <source>
        <dbReference type="Proteomes" id="UP000296049"/>
    </source>
</evidence>
<feature type="signal peptide" evidence="2">
    <location>
        <begin position="1"/>
        <end position="23"/>
    </location>
</feature>
<proteinExistence type="predicted"/>
<dbReference type="EMBL" id="KB743139">
    <property type="protein sequence ID" value="EOB00991.1"/>
    <property type="molecule type" value="Genomic_DNA"/>
</dbReference>
<evidence type="ECO:0000256" key="2">
    <source>
        <dbReference type="SAM" id="SignalP"/>
    </source>
</evidence>
<evidence type="ECO:0000256" key="1">
    <source>
        <dbReference type="SAM" id="MobiDB-lite"/>
    </source>
</evidence>
<feature type="region of interest" description="Disordered" evidence="1">
    <location>
        <begin position="103"/>
        <end position="152"/>
    </location>
</feature>
<feature type="compositionally biased region" description="Basic and acidic residues" evidence="1">
    <location>
        <begin position="127"/>
        <end position="143"/>
    </location>
</feature>
<keyword evidence="4" id="KW-1185">Reference proteome</keyword>